<evidence type="ECO:0000256" key="13">
    <source>
        <dbReference type="ARBA" id="ARBA00034923"/>
    </source>
</evidence>
<dbReference type="EC" id="5.6.2.4" evidence="12"/>
<comment type="catalytic activity">
    <reaction evidence="14">
        <text>ATP + H2O = ADP + phosphate + H(+)</text>
        <dbReference type="Rhea" id="RHEA:13065"/>
        <dbReference type="ChEBI" id="CHEBI:15377"/>
        <dbReference type="ChEBI" id="CHEBI:15378"/>
        <dbReference type="ChEBI" id="CHEBI:30616"/>
        <dbReference type="ChEBI" id="CHEBI:43474"/>
        <dbReference type="ChEBI" id="CHEBI:456216"/>
        <dbReference type="EC" id="5.6.2.4"/>
    </reaction>
</comment>
<evidence type="ECO:0000256" key="6">
    <source>
        <dbReference type="ARBA" id="ARBA00022839"/>
    </source>
</evidence>
<keyword evidence="19" id="KW-1185">Reference proteome</keyword>
<evidence type="ECO:0000256" key="14">
    <source>
        <dbReference type="ARBA" id="ARBA00048988"/>
    </source>
</evidence>
<evidence type="ECO:0000313" key="18">
    <source>
        <dbReference type="EMBL" id="SDU19288.1"/>
    </source>
</evidence>
<keyword evidence="2 15" id="KW-0547">Nucleotide-binding</keyword>
<evidence type="ECO:0000256" key="7">
    <source>
        <dbReference type="ARBA" id="ARBA00022840"/>
    </source>
</evidence>
<evidence type="ECO:0000256" key="4">
    <source>
        <dbReference type="ARBA" id="ARBA00022801"/>
    </source>
</evidence>
<comment type="catalytic activity">
    <reaction evidence="11">
        <text>Couples ATP hydrolysis with the unwinding of duplex DNA by translocating in the 3'-5' direction.</text>
        <dbReference type="EC" id="5.6.2.4"/>
    </reaction>
</comment>
<dbReference type="GO" id="GO:0003677">
    <property type="term" value="F:DNA binding"/>
    <property type="evidence" value="ECO:0007669"/>
    <property type="project" value="UniProtKB-KW"/>
</dbReference>
<reference evidence="19" key="1">
    <citation type="submission" date="2016-10" db="EMBL/GenBank/DDBJ databases">
        <authorList>
            <person name="Varghese N."/>
            <person name="Submissions S."/>
        </authorList>
    </citation>
    <scope>NUCLEOTIDE SEQUENCE [LARGE SCALE GENOMIC DNA]</scope>
    <source>
        <strain evidence="19">Nm10</strain>
    </source>
</reference>
<keyword evidence="7 15" id="KW-0067">ATP-binding</keyword>
<dbReference type="GO" id="GO:0004527">
    <property type="term" value="F:exonuclease activity"/>
    <property type="evidence" value="ECO:0007669"/>
    <property type="project" value="UniProtKB-KW"/>
</dbReference>
<evidence type="ECO:0000256" key="8">
    <source>
        <dbReference type="ARBA" id="ARBA00023125"/>
    </source>
</evidence>
<dbReference type="GO" id="GO:0043138">
    <property type="term" value="F:3'-5' DNA helicase activity"/>
    <property type="evidence" value="ECO:0007669"/>
    <property type="project" value="UniProtKB-EC"/>
</dbReference>
<organism evidence="18 19">
    <name type="scientific">Nitrosomonas ureae</name>
    <dbReference type="NCBI Taxonomy" id="44577"/>
    <lineage>
        <taxon>Bacteria</taxon>
        <taxon>Pseudomonadati</taxon>
        <taxon>Pseudomonadota</taxon>
        <taxon>Betaproteobacteria</taxon>
        <taxon>Nitrosomonadales</taxon>
        <taxon>Nitrosomonadaceae</taxon>
        <taxon>Nitrosomonas</taxon>
    </lineage>
</organism>
<evidence type="ECO:0000256" key="11">
    <source>
        <dbReference type="ARBA" id="ARBA00034617"/>
    </source>
</evidence>
<evidence type="ECO:0000259" key="17">
    <source>
        <dbReference type="PROSITE" id="PS51217"/>
    </source>
</evidence>
<dbReference type="Gene3D" id="3.40.50.300">
    <property type="entry name" value="P-loop containing nucleotide triphosphate hydrolases"/>
    <property type="match status" value="4"/>
</dbReference>
<keyword evidence="6 18" id="KW-0269">Exonuclease</keyword>
<protein>
    <recommendedName>
        <fullName evidence="12">DNA 3'-5' helicase</fullName>
        <ecNumber evidence="12">5.6.2.4</ecNumber>
    </recommendedName>
    <alternativeName>
        <fullName evidence="13">DNA 3'-5' helicase II</fullName>
    </alternativeName>
</protein>
<evidence type="ECO:0000256" key="5">
    <source>
        <dbReference type="ARBA" id="ARBA00022806"/>
    </source>
</evidence>
<evidence type="ECO:0000256" key="10">
    <source>
        <dbReference type="ARBA" id="ARBA00023235"/>
    </source>
</evidence>
<dbReference type="AlphaFoldDB" id="A0A1H2GIR1"/>
<dbReference type="PANTHER" id="PTHR11070">
    <property type="entry name" value="UVRD / RECB / PCRA DNA HELICASE FAMILY MEMBER"/>
    <property type="match status" value="1"/>
</dbReference>
<evidence type="ECO:0000256" key="1">
    <source>
        <dbReference type="ARBA" id="ARBA00022722"/>
    </source>
</evidence>
<dbReference type="InterPro" id="IPR038726">
    <property type="entry name" value="PDDEXK_AddAB-type"/>
</dbReference>
<gene>
    <name evidence="18" type="ORF">SAMN05216406_13226</name>
</gene>
<dbReference type="GO" id="GO:0005829">
    <property type="term" value="C:cytosol"/>
    <property type="evidence" value="ECO:0007669"/>
    <property type="project" value="TreeGrafter"/>
</dbReference>
<dbReference type="InterPro" id="IPR011604">
    <property type="entry name" value="PDDEXK-like_dom_sf"/>
</dbReference>
<evidence type="ECO:0000256" key="2">
    <source>
        <dbReference type="ARBA" id="ARBA00022741"/>
    </source>
</evidence>
<dbReference type="InterPro" id="IPR014016">
    <property type="entry name" value="UvrD-like_ATP-bd"/>
</dbReference>
<dbReference type="GO" id="GO:0000725">
    <property type="term" value="P:recombinational repair"/>
    <property type="evidence" value="ECO:0007669"/>
    <property type="project" value="TreeGrafter"/>
</dbReference>
<dbReference type="PROSITE" id="PS51198">
    <property type="entry name" value="UVRD_HELICASE_ATP_BIND"/>
    <property type="match status" value="1"/>
</dbReference>
<dbReference type="RefSeq" id="WP_062559791.1">
    <property type="nucleotide sequence ID" value="NZ_CP013341.1"/>
</dbReference>
<dbReference type="EMBL" id="FNLN01000032">
    <property type="protein sequence ID" value="SDU19288.1"/>
    <property type="molecule type" value="Genomic_DNA"/>
</dbReference>
<dbReference type="Pfam" id="PF12705">
    <property type="entry name" value="PDDEXK_1"/>
    <property type="match status" value="1"/>
</dbReference>
<keyword evidence="4 15" id="KW-0378">Hydrolase</keyword>
<evidence type="ECO:0000256" key="12">
    <source>
        <dbReference type="ARBA" id="ARBA00034808"/>
    </source>
</evidence>
<keyword evidence="1" id="KW-0540">Nuclease</keyword>
<keyword evidence="5 15" id="KW-0347">Helicase</keyword>
<feature type="domain" description="UvrD-like helicase C-terminal" evidence="17">
    <location>
        <begin position="503"/>
        <end position="790"/>
    </location>
</feature>
<dbReference type="GO" id="GO:0005524">
    <property type="term" value="F:ATP binding"/>
    <property type="evidence" value="ECO:0007669"/>
    <property type="project" value="UniProtKB-UniRule"/>
</dbReference>
<dbReference type="InterPro" id="IPR027417">
    <property type="entry name" value="P-loop_NTPase"/>
</dbReference>
<evidence type="ECO:0000256" key="9">
    <source>
        <dbReference type="ARBA" id="ARBA00023204"/>
    </source>
</evidence>
<dbReference type="InterPro" id="IPR014017">
    <property type="entry name" value="DNA_helicase_UvrD-like_C"/>
</dbReference>
<dbReference type="GO" id="GO:0033202">
    <property type="term" value="C:DNA helicase complex"/>
    <property type="evidence" value="ECO:0007669"/>
    <property type="project" value="TreeGrafter"/>
</dbReference>
<dbReference type="SUPFAM" id="SSF52540">
    <property type="entry name" value="P-loop containing nucleoside triphosphate hydrolases"/>
    <property type="match status" value="1"/>
</dbReference>
<dbReference type="KEGG" id="nur:ATY38_13765"/>
<dbReference type="Gene3D" id="3.90.320.10">
    <property type="match status" value="1"/>
</dbReference>
<proteinExistence type="predicted"/>
<keyword evidence="10" id="KW-0413">Isomerase</keyword>
<evidence type="ECO:0000256" key="15">
    <source>
        <dbReference type="PROSITE-ProRule" id="PRU00560"/>
    </source>
</evidence>
<keyword evidence="8" id="KW-0238">DNA-binding</keyword>
<dbReference type="InterPro" id="IPR000212">
    <property type="entry name" value="DNA_helicase_UvrD/REP"/>
</dbReference>
<feature type="binding site" evidence="15">
    <location>
        <begin position="27"/>
        <end position="34"/>
    </location>
    <ligand>
        <name>ATP</name>
        <dbReference type="ChEBI" id="CHEBI:30616"/>
    </ligand>
</feature>
<dbReference type="PANTHER" id="PTHR11070:SF2">
    <property type="entry name" value="ATP-DEPENDENT DNA HELICASE SRS2"/>
    <property type="match status" value="1"/>
</dbReference>
<name>A0A1H2GIR1_9PROT</name>
<evidence type="ECO:0000256" key="3">
    <source>
        <dbReference type="ARBA" id="ARBA00022763"/>
    </source>
</evidence>
<accession>A0A1H2GIR1</accession>
<keyword evidence="9" id="KW-0234">DNA repair</keyword>
<dbReference type="Proteomes" id="UP000182882">
    <property type="component" value="Unassembled WGS sequence"/>
</dbReference>
<evidence type="ECO:0000313" key="19">
    <source>
        <dbReference type="Proteomes" id="UP000182882"/>
    </source>
</evidence>
<sequence>MANSKIIPDADERRQALDPSQSFIVQAPAGSGKTALLIQRYLKLLTCVDAPEEVVAITFTRKAAAEMRTRVLAELEIEHNPDEAETTHEKLNQELAAAVLLRDQQAGWYLIEHPERLRIQTIDSLCASLTRQMPMLSKFGAQPETIEDATDFYLEAVRVTLELMQQDHAIAHDVEQLLEHLDNDMARVETLLIEMLAQRDHWLRHIHAKTRQELEESLQNLRYHALQYVLLQFPKVLENELLALLRYAAINLTADGKKSSILFPNQIYSLSSANVEHWYGIAELLLTREGSWRKKISINEGFPSGNSKIEKDEAKKWKNRWGALVAALSSEEVFRQALHDMRLLPPPYYTDRQWKILGAITRLLPNAVAQLKIIFQTSGFVDFSEVTQRALLALGESEFPTDLALALDYRIQHLLIDEFQDTSISQYKLIEKLIAGWEMGDGRSLFAVGDPMQSIYRFREAEVGLFLQARNTGIGHLVLQPITLSSNFRSQRGIIDWVNETFTQIMPIREEIESGAVPYTPSTAIHSRFTEIAVKVYPLFDKNQIAEANQVVEIIQQNRRDYPTNTIAILVRNRSHLQTIVQKLKESGLRFRAIDIELLHYRPVVQDLLVLTRALINLADKVAWFALLRAPWCGFLLKDIDALLKTSNEHKEKDCDTTINETVLWQLIDDPNHWCYLSDDAKARIERLRDALAPCIMHRERQSLRMTVEAVWQALGGPGCINPIIKKNSNYISTTWSDAMIFLDYLEMQEEVGTIRDLIGFEKGLNALYASQDLVADDSLQIMTIHKAKGLEFDTVIVPGMGREQRRNDKQLLKWMEQPHDRIKVETKLVSPELLLAPIQETGLDSDPIYRWMEKIDCKKEQNEADRLLYVAATRARKFLHLLGHVNLVESEEGKYIPKKPAVGSLLHRLWPVMQLIYFDAVEKNTMDKNLKLENKDCEVIISDINNQGIYRLKEGWTLPDAPKSVAWKEIYETKQIQEDIEFSWAGEMARHVGNVVHRWLKKIADDELRAWDTERIRMMHDCFKQNLLADGMSGNDKEVENAIDRIILALINAISDERGRWILGSHRHAKNELRVVGIVDNKLMNCVIDRTFTDSRGVRWIIDYKTGSHEGADVDNFLNREQIRYYEQLNYYAKLMRQIDSQPIKLGIYFPLIKGWREWE</sequence>
<feature type="domain" description="UvrD-like helicase ATP-binding" evidence="16">
    <location>
        <begin position="6"/>
        <end position="491"/>
    </location>
</feature>
<evidence type="ECO:0000259" key="16">
    <source>
        <dbReference type="PROSITE" id="PS51198"/>
    </source>
</evidence>
<dbReference type="Pfam" id="PF00580">
    <property type="entry name" value="UvrD-helicase"/>
    <property type="match status" value="1"/>
</dbReference>
<dbReference type="Pfam" id="PF13361">
    <property type="entry name" value="UvrD_C"/>
    <property type="match status" value="2"/>
</dbReference>
<keyword evidence="3" id="KW-0227">DNA damage</keyword>
<dbReference type="PROSITE" id="PS51217">
    <property type="entry name" value="UVRD_HELICASE_CTER"/>
    <property type="match status" value="1"/>
</dbReference>